<gene>
    <name evidence="3" type="ORF">J2S07_000058</name>
</gene>
<keyword evidence="3" id="KW-0378">Hydrolase</keyword>
<dbReference type="GO" id="GO:0017057">
    <property type="term" value="F:6-phosphogluconolactonase activity"/>
    <property type="evidence" value="ECO:0007669"/>
    <property type="project" value="UniProtKB-EC"/>
</dbReference>
<accession>A0ABT9UYI5</accession>
<keyword evidence="4" id="KW-1185">Reference proteome</keyword>
<proteinExistence type="inferred from homology"/>
<dbReference type="InterPro" id="IPR015943">
    <property type="entry name" value="WD40/YVTN_repeat-like_dom_sf"/>
</dbReference>
<evidence type="ECO:0000256" key="1">
    <source>
        <dbReference type="ARBA" id="ARBA00005564"/>
    </source>
</evidence>
<evidence type="ECO:0000256" key="2">
    <source>
        <dbReference type="SAM" id="MobiDB-lite"/>
    </source>
</evidence>
<dbReference type="Gene3D" id="2.130.10.10">
    <property type="entry name" value="YVTN repeat-like/Quinoprotein amine dehydrogenase"/>
    <property type="match status" value="1"/>
</dbReference>
<dbReference type="RefSeq" id="WP_307148390.1">
    <property type="nucleotide sequence ID" value="NZ_JAUSTU010000001.1"/>
</dbReference>
<dbReference type="SUPFAM" id="SSF51004">
    <property type="entry name" value="C-terminal (heme d1) domain of cytochrome cd1-nitrite reductase"/>
    <property type="match status" value="1"/>
</dbReference>
<organism evidence="3 4">
    <name type="scientific">Anoxybacillus andreesenii</name>
    <dbReference type="NCBI Taxonomy" id="1325932"/>
    <lineage>
        <taxon>Bacteria</taxon>
        <taxon>Bacillati</taxon>
        <taxon>Bacillota</taxon>
        <taxon>Bacilli</taxon>
        <taxon>Bacillales</taxon>
        <taxon>Anoxybacillaceae</taxon>
        <taxon>Anoxybacillus</taxon>
    </lineage>
</organism>
<protein>
    <submittedName>
        <fullName evidence="3">6-phosphogluconolactonase</fullName>
        <ecNumber evidence="3">3.1.1.31</ecNumber>
    </submittedName>
</protein>
<reference evidence="3 4" key="1">
    <citation type="submission" date="2023-07" db="EMBL/GenBank/DDBJ databases">
        <title>Genomic Encyclopedia of Type Strains, Phase IV (KMG-IV): sequencing the most valuable type-strain genomes for metagenomic binning, comparative biology and taxonomic classification.</title>
        <authorList>
            <person name="Goeker M."/>
        </authorList>
    </citation>
    <scope>NUCLEOTIDE SEQUENCE [LARGE SCALE GENOMIC DNA]</scope>
    <source>
        <strain evidence="3 4">DSM 23948</strain>
    </source>
</reference>
<dbReference type="InterPro" id="IPR011048">
    <property type="entry name" value="Haem_d1_sf"/>
</dbReference>
<dbReference type="Pfam" id="PF10282">
    <property type="entry name" value="Lactonase"/>
    <property type="match status" value="1"/>
</dbReference>
<dbReference type="InterPro" id="IPR019405">
    <property type="entry name" value="Lactonase_7-beta_prop"/>
</dbReference>
<evidence type="ECO:0000313" key="3">
    <source>
        <dbReference type="EMBL" id="MDQ0153760.1"/>
    </source>
</evidence>
<name>A0ABT9UYI5_9BACL</name>
<dbReference type="PANTHER" id="PTHR30344">
    <property type="entry name" value="6-PHOSPHOGLUCONOLACTONASE-RELATED"/>
    <property type="match status" value="1"/>
</dbReference>
<evidence type="ECO:0000313" key="4">
    <source>
        <dbReference type="Proteomes" id="UP001231362"/>
    </source>
</evidence>
<dbReference type="EC" id="3.1.1.31" evidence="3"/>
<dbReference type="Proteomes" id="UP001231362">
    <property type="component" value="Unassembled WGS sequence"/>
</dbReference>
<sequence>MTKFTGFVGTYTKGNSRGIYSLTLDTATAKIEEPQLAAELENPTYLAISRDNQFLYSVVKEGDLGGVAAFALDKEKAKLTPLNHQVTTGAPPCHVSVDSKNRNIVSANYHKGTIDSYLLNMDGTLQPPASVVEHQGTGPDPRQEKPHTHYSGFTPDEKYVIAVDLGCDKVYTYELDNGILTERHQLSVKAGSGPRHIVFHPHLKMAYVMTELSSEVIVLSYNEIDGSFTEVQYISTIPDGFEENSQGSAIHISSDGKFIYAGNRGHNSIAVFNINQDSGELSFVEHASTAGKWPRDFALDPSEKYIVASNQESSSLVLFERNPETGKLTLVQSDIVVPDPVCVKFLHD</sequence>
<dbReference type="EMBL" id="JAUSTU010000001">
    <property type="protein sequence ID" value="MDQ0153760.1"/>
    <property type="molecule type" value="Genomic_DNA"/>
</dbReference>
<comment type="caution">
    <text evidence="3">The sequence shown here is derived from an EMBL/GenBank/DDBJ whole genome shotgun (WGS) entry which is preliminary data.</text>
</comment>
<feature type="region of interest" description="Disordered" evidence="2">
    <location>
        <begin position="130"/>
        <end position="151"/>
    </location>
</feature>
<comment type="similarity">
    <text evidence="1">Belongs to the cycloisomerase 2 family.</text>
</comment>
<dbReference type="InterPro" id="IPR050282">
    <property type="entry name" value="Cycloisomerase_2"/>
</dbReference>
<dbReference type="PANTHER" id="PTHR30344:SF1">
    <property type="entry name" value="6-PHOSPHOGLUCONOLACTONASE"/>
    <property type="match status" value="1"/>
</dbReference>